<protein>
    <recommendedName>
        <fullName evidence="9">RING-type domain-containing protein</fullName>
    </recommendedName>
</protein>
<evidence type="ECO:0000256" key="1">
    <source>
        <dbReference type="ARBA" id="ARBA00004906"/>
    </source>
</evidence>
<feature type="compositionally biased region" description="Basic and acidic residues" evidence="7">
    <location>
        <begin position="488"/>
        <end position="514"/>
    </location>
</feature>
<dbReference type="GO" id="GO:0008270">
    <property type="term" value="F:zinc ion binding"/>
    <property type="evidence" value="ECO:0007669"/>
    <property type="project" value="UniProtKB-KW"/>
</dbReference>
<feature type="region of interest" description="Disordered" evidence="7">
    <location>
        <begin position="1"/>
        <end position="113"/>
    </location>
</feature>
<dbReference type="InterPro" id="IPR053238">
    <property type="entry name" value="RING-H2_zinc_finger"/>
</dbReference>
<keyword evidence="2" id="KW-0479">Metal-binding</keyword>
<organism evidence="10 11">
    <name type="scientific">Cylindrobasidium torrendii FP15055 ss-10</name>
    <dbReference type="NCBI Taxonomy" id="1314674"/>
    <lineage>
        <taxon>Eukaryota</taxon>
        <taxon>Fungi</taxon>
        <taxon>Dikarya</taxon>
        <taxon>Basidiomycota</taxon>
        <taxon>Agaricomycotina</taxon>
        <taxon>Agaricomycetes</taxon>
        <taxon>Agaricomycetidae</taxon>
        <taxon>Agaricales</taxon>
        <taxon>Marasmiineae</taxon>
        <taxon>Physalacriaceae</taxon>
        <taxon>Cylindrobasidium</taxon>
    </lineage>
</organism>
<dbReference type="AlphaFoldDB" id="A0A0D7BRF5"/>
<dbReference type="Proteomes" id="UP000054007">
    <property type="component" value="Unassembled WGS sequence"/>
</dbReference>
<dbReference type="Pfam" id="PF12678">
    <property type="entry name" value="zf-rbx1"/>
    <property type="match status" value="1"/>
</dbReference>
<keyword evidence="5" id="KW-0862">Zinc</keyword>
<dbReference type="Gene3D" id="3.30.40.10">
    <property type="entry name" value="Zinc/RING finger domain, C3HC4 (zinc finger)"/>
    <property type="match status" value="1"/>
</dbReference>
<dbReference type="SUPFAM" id="SSF57850">
    <property type="entry name" value="RING/U-box"/>
    <property type="match status" value="1"/>
</dbReference>
<keyword evidence="8" id="KW-1133">Transmembrane helix</keyword>
<dbReference type="PANTHER" id="PTHR14155">
    <property type="entry name" value="RING FINGER DOMAIN-CONTAINING"/>
    <property type="match status" value="1"/>
</dbReference>
<keyword evidence="11" id="KW-1185">Reference proteome</keyword>
<accession>A0A0D7BRF5</accession>
<dbReference type="STRING" id="1314674.A0A0D7BRF5"/>
<feature type="transmembrane region" description="Helical" evidence="8">
    <location>
        <begin position="261"/>
        <end position="281"/>
    </location>
</feature>
<evidence type="ECO:0000256" key="7">
    <source>
        <dbReference type="SAM" id="MobiDB-lite"/>
    </source>
</evidence>
<evidence type="ECO:0000313" key="11">
    <source>
        <dbReference type="Proteomes" id="UP000054007"/>
    </source>
</evidence>
<feature type="region of interest" description="Disordered" evidence="7">
    <location>
        <begin position="488"/>
        <end position="530"/>
    </location>
</feature>
<evidence type="ECO:0000256" key="2">
    <source>
        <dbReference type="ARBA" id="ARBA00022723"/>
    </source>
</evidence>
<evidence type="ECO:0000256" key="5">
    <source>
        <dbReference type="ARBA" id="ARBA00022833"/>
    </source>
</evidence>
<dbReference type="SMART" id="SM00184">
    <property type="entry name" value="RING"/>
    <property type="match status" value="1"/>
</dbReference>
<feature type="transmembrane region" description="Helical" evidence="8">
    <location>
        <begin position="183"/>
        <end position="201"/>
    </location>
</feature>
<keyword evidence="8" id="KW-0472">Membrane</keyword>
<evidence type="ECO:0000256" key="3">
    <source>
        <dbReference type="ARBA" id="ARBA00022771"/>
    </source>
</evidence>
<dbReference type="OrthoDB" id="8062037at2759"/>
<proteinExistence type="predicted"/>
<evidence type="ECO:0000259" key="9">
    <source>
        <dbReference type="PROSITE" id="PS50089"/>
    </source>
</evidence>
<evidence type="ECO:0000256" key="8">
    <source>
        <dbReference type="SAM" id="Phobius"/>
    </source>
</evidence>
<dbReference type="InterPro" id="IPR013083">
    <property type="entry name" value="Znf_RING/FYVE/PHD"/>
</dbReference>
<feature type="transmembrane region" description="Helical" evidence="8">
    <location>
        <begin position="293"/>
        <end position="310"/>
    </location>
</feature>
<keyword evidence="8" id="KW-0812">Transmembrane</keyword>
<evidence type="ECO:0000313" key="10">
    <source>
        <dbReference type="EMBL" id="KIY73017.1"/>
    </source>
</evidence>
<evidence type="ECO:0000256" key="4">
    <source>
        <dbReference type="ARBA" id="ARBA00022786"/>
    </source>
</evidence>
<dbReference type="InterPro" id="IPR001841">
    <property type="entry name" value="Znf_RING"/>
</dbReference>
<dbReference type="EMBL" id="KN880438">
    <property type="protein sequence ID" value="KIY73017.1"/>
    <property type="molecule type" value="Genomic_DNA"/>
</dbReference>
<dbReference type="PANTHER" id="PTHR14155:SF627">
    <property type="entry name" value="OS06G0192800 PROTEIN"/>
    <property type="match status" value="1"/>
</dbReference>
<dbReference type="InterPro" id="IPR024766">
    <property type="entry name" value="Znf_RING_H2"/>
</dbReference>
<feature type="domain" description="RING-type" evidence="9">
    <location>
        <begin position="474"/>
        <end position="564"/>
    </location>
</feature>
<dbReference type="CDD" id="cd16448">
    <property type="entry name" value="RING-H2"/>
    <property type="match status" value="1"/>
</dbReference>
<keyword evidence="3 6" id="KW-0863">Zinc-finger</keyword>
<evidence type="ECO:0000256" key="6">
    <source>
        <dbReference type="PROSITE-ProRule" id="PRU00175"/>
    </source>
</evidence>
<comment type="pathway">
    <text evidence="1">Protein modification; protein ubiquitination.</text>
</comment>
<feature type="compositionally biased region" description="Polar residues" evidence="7">
    <location>
        <begin position="68"/>
        <end position="92"/>
    </location>
</feature>
<gene>
    <name evidence="10" type="ORF">CYLTODRAFT_387411</name>
</gene>
<feature type="transmembrane region" description="Helical" evidence="8">
    <location>
        <begin position="143"/>
        <end position="163"/>
    </location>
</feature>
<reference evidence="10 11" key="1">
    <citation type="journal article" date="2015" name="Fungal Genet. Biol.">
        <title>Evolution of novel wood decay mechanisms in Agaricales revealed by the genome sequences of Fistulina hepatica and Cylindrobasidium torrendii.</title>
        <authorList>
            <person name="Floudas D."/>
            <person name="Held B.W."/>
            <person name="Riley R."/>
            <person name="Nagy L.G."/>
            <person name="Koehler G."/>
            <person name="Ransdell A.S."/>
            <person name="Younus H."/>
            <person name="Chow J."/>
            <person name="Chiniquy J."/>
            <person name="Lipzen A."/>
            <person name="Tritt A."/>
            <person name="Sun H."/>
            <person name="Haridas S."/>
            <person name="LaButti K."/>
            <person name="Ohm R.A."/>
            <person name="Kues U."/>
            <person name="Blanchette R.A."/>
            <person name="Grigoriev I.V."/>
            <person name="Minto R.E."/>
            <person name="Hibbett D.S."/>
        </authorList>
    </citation>
    <scope>NUCLEOTIDE SEQUENCE [LARGE SCALE GENOMIC DNA]</scope>
    <source>
        <strain evidence="10 11">FP15055 ss-10</strain>
    </source>
</reference>
<feature type="region of interest" description="Disordered" evidence="7">
    <location>
        <begin position="413"/>
        <end position="454"/>
    </location>
</feature>
<feature type="transmembrane region" description="Helical" evidence="8">
    <location>
        <begin position="317"/>
        <end position="335"/>
    </location>
</feature>
<feature type="compositionally biased region" description="Polar residues" evidence="7">
    <location>
        <begin position="229"/>
        <end position="253"/>
    </location>
</feature>
<dbReference type="UniPathway" id="UPA00143"/>
<keyword evidence="4" id="KW-0833">Ubl conjugation pathway</keyword>
<sequence>MSDSQNTVPVADTPPAASTESISKRSTDILPIPDAPPSPVQPTQVIEEVPATQAPAEAAEGSPIPESQADNTSNSPQQASPQVPHSTTSTTDEGLPSTPAANAPQLRRRPTPHRPLDRALAFFGFGRYADPARASNFDFLRKGGFSAVQMVVVIVLLVISGVFESKTIPNVSEWDACSKPLGVWASLWNVRLIMGIGTAIWKWRREREERASAGDIELGTSGRPPPATNPSSQYPPTVNAPQTSGNSHPHTNTRSLNERRLLFTGQTYSFGWFVVAHVLLYSSFDDCRVSSPHLWWLVFAIIAVTYAYMLEMVLISLILFLLVPLLFLGWNIVLMCFGRHPYQNPGLIKPEIGKLPKEVVDRIPLVMYIPPPSDPTLYAASPIKLPEALYSYPPKKPDDEEKVAPHRKRFRWLKKRSKHAQSDEESAQATPRPQKADTAANDGKRPKTWEESWENPWEEEGYPFVILEGNRAVCAVCLMDFDEPLKKDEAEGDEDKKVERPESDPKLKKVETKSTGEIADEQPKLEDAGEGAQPLRLLECGHAFHKTCVDQWLTSVSGRCPVCQKAVELPELPSKKKRERNNS</sequence>
<dbReference type="GO" id="GO:0051603">
    <property type="term" value="P:proteolysis involved in protein catabolic process"/>
    <property type="evidence" value="ECO:0007669"/>
    <property type="project" value="UniProtKB-ARBA"/>
</dbReference>
<name>A0A0D7BRF5_9AGAR</name>
<feature type="region of interest" description="Disordered" evidence="7">
    <location>
        <begin position="212"/>
        <end position="253"/>
    </location>
</feature>
<dbReference type="PROSITE" id="PS50089">
    <property type="entry name" value="ZF_RING_2"/>
    <property type="match status" value="1"/>
</dbReference>
<dbReference type="GO" id="GO:0016567">
    <property type="term" value="P:protein ubiquitination"/>
    <property type="evidence" value="ECO:0007669"/>
    <property type="project" value="UniProtKB-UniPathway"/>
</dbReference>